<sequence length="1098" mass="120091">MKTNKNFKYYLFLLGLILCMPMYGQNENTVKGTVSDESGIPLPGVSVIIKNTTTGTATDFDGNYTLKTSSSDILVFSYLGYTTKEISVDGKSTLDVKMAEEAGQLDEVVVIGYGSTTRRDVTGAIASVTGEKLAAVPVADAAQALQGKLPGVRVTTQDGRPGADISIRVRGGGSISQSNQPLFIVDGFPVGSISNIPGNQIKSIDVLKDASSTAIYGARGANGVIIVTTKSGVAGKTKVTYDGYTQFSTIPEYLPVMDGYDYIAYNWGYADAIGASYRDAWEKLWLIGPQAGAGNSAGIDYYKTVPSRNYTKDLYNSAFTHSHNFNISGGSEDTRYLLAVNHLDQEGNKERSFYERTNVSFRLDQNLGDKLKFSLNTRYAQTSEGNNSGNSQAYWFRPIPIENVLGDYDLTSNTQLGDYDRLILDQFSPVALLNDQDSVNKNRSVVANTSLAWDVIPGLTAKTDFSLSSNWGSQKSWSGAIASGYLDTDRNPTFGGQARVRQAQGWNYRWVNTLNYDVQGLGEDHKLGALLGYEVADSGSERVDVSGQRFPLSYDAQRAWDNMGDYLKEDGSTYFSLATSGGTPNRIQSIFSRLQYGYKGKYLFTGTFRADGSSRFAPDNRWGYFPAGAIAWRVSEEDFLKNSNWLDDLKIRFSYGAVGSDGISAELWKQSWRPTTVRWSLGDVQQPGYVPGGLLANPDLKWETTITRNLGIDFQLLGGKLSGTLELYKNTVEDLLLVTPVSPLSGFTNTQANIGSTSNKGVEFSLSADIIRSEDFNLIGSFNININRGNVEALSDDINGTYSSGFGGVYFYPREDYILTVGKPVGLLRGFIHEGMYTTDDFDYDSNNQIYTTKAGVPSYTSGVIGTIYGTTANKPSSQTEYPGVQKVRDLNGDGLIDENDITVIGDTNPDHTGGFSLGGNYKNFDFNFDFTWSVGNDIYNASRVNAYLGIKEAGLFRNRYAELNGAYKIHDVVNGQLTRIVDPAALDALNANATSFLPYPESALASTFGVEDGSYLRLNTVTLGYTLPQNVVDRFGINKFRLYGSVFNAFTITGYNGFDPEINVDETAGNSSYPTPGLDLNAYPRPRTFTFGLNIEF</sequence>
<comment type="subcellular location">
    <subcellularLocation>
        <location evidence="1">Cell outer membrane</location>
    </subcellularLocation>
</comment>
<proteinExistence type="predicted"/>
<feature type="signal peptide" evidence="4">
    <location>
        <begin position="1"/>
        <end position="24"/>
    </location>
</feature>
<dbReference type="InterPro" id="IPR023997">
    <property type="entry name" value="TonB-dep_OMP_SusC/RagA_CS"/>
</dbReference>
<gene>
    <name evidence="6" type="ORF">RHP49_00110</name>
</gene>
<accession>A0ABY9Y3K8</accession>
<evidence type="ECO:0000256" key="4">
    <source>
        <dbReference type="SAM" id="SignalP"/>
    </source>
</evidence>
<dbReference type="InterPro" id="IPR023996">
    <property type="entry name" value="TonB-dep_OMP_SusC/RagA"/>
</dbReference>
<dbReference type="InterPro" id="IPR012910">
    <property type="entry name" value="Plug_dom"/>
</dbReference>
<dbReference type="EMBL" id="CP134536">
    <property type="protein sequence ID" value="WNH12678.1"/>
    <property type="molecule type" value="Genomic_DNA"/>
</dbReference>
<dbReference type="Pfam" id="PF07715">
    <property type="entry name" value="Plug"/>
    <property type="match status" value="1"/>
</dbReference>
<dbReference type="SUPFAM" id="SSF49464">
    <property type="entry name" value="Carboxypeptidase regulatory domain-like"/>
    <property type="match status" value="1"/>
</dbReference>
<dbReference type="Gene3D" id="2.40.170.20">
    <property type="entry name" value="TonB-dependent receptor, beta-barrel domain"/>
    <property type="match status" value="1"/>
</dbReference>
<dbReference type="NCBIfam" id="TIGR04056">
    <property type="entry name" value="OMP_RagA_SusC"/>
    <property type="match status" value="1"/>
</dbReference>
<evidence type="ECO:0000256" key="2">
    <source>
        <dbReference type="ARBA" id="ARBA00023136"/>
    </source>
</evidence>
<dbReference type="PROSITE" id="PS00018">
    <property type="entry name" value="EF_HAND_1"/>
    <property type="match status" value="1"/>
</dbReference>
<dbReference type="InterPro" id="IPR008969">
    <property type="entry name" value="CarboxyPept-like_regulatory"/>
</dbReference>
<evidence type="ECO:0000256" key="1">
    <source>
        <dbReference type="ARBA" id="ARBA00004442"/>
    </source>
</evidence>
<dbReference type="NCBIfam" id="TIGR04057">
    <property type="entry name" value="SusC_RagA_signa"/>
    <property type="match status" value="1"/>
</dbReference>
<dbReference type="SUPFAM" id="SSF56935">
    <property type="entry name" value="Porins"/>
    <property type="match status" value="1"/>
</dbReference>
<dbReference type="Pfam" id="PF13715">
    <property type="entry name" value="CarbopepD_reg_2"/>
    <property type="match status" value="1"/>
</dbReference>
<dbReference type="Gene3D" id="2.60.40.1120">
    <property type="entry name" value="Carboxypeptidase-like, regulatory domain"/>
    <property type="match status" value="1"/>
</dbReference>
<dbReference type="Proteomes" id="UP001303407">
    <property type="component" value="Chromosome"/>
</dbReference>
<feature type="domain" description="TonB-dependent receptor plug" evidence="5">
    <location>
        <begin position="118"/>
        <end position="224"/>
    </location>
</feature>
<evidence type="ECO:0000313" key="6">
    <source>
        <dbReference type="EMBL" id="WNH12678.1"/>
    </source>
</evidence>
<evidence type="ECO:0000256" key="3">
    <source>
        <dbReference type="ARBA" id="ARBA00023237"/>
    </source>
</evidence>
<keyword evidence="2" id="KW-0472">Membrane</keyword>
<reference evidence="6 7" key="1">
    <citation type="submission" date="2023-09" db="EMBL/GenBank/DDBJ databases">
        <title>Thalassobella suaedae gen. nov., sp. nov., a marine bacterium of the family Flavobacteriaceae isolated from a halophyte Suaeda japonica.</title>
        <authorList>
            <person name="Lee S.Y."/>
            <person name="Hwang C.Y."/>
        </authorList>
    </citation>
    <scope>NUCLEOTIDE SEQUENCE [LARGE SCALE GENOMIC DNA]</scope>
    <source>
        <strain evidence="6 7">HL-DH10</strain>
    </source>
</reference>
<dbReference type="InterPro" id="IPR037066">
    <property type="entry name" value="Plug_dom_sf"/>
</dbReference>
<feature type="chain" id="PRO_5045387830" evidence="4">
    <location>
        <begin position="25"/>
        <end position="1098"/>
    </location>
</feature>
<dbReference type="RefSeq" id="WP_415862659.1">
    <property type="nucleotide sequence ID" value="NZ_CP134536.1"/>
</dbReference>
<keyword evidence="4" id="KW-0732">Signal</keyword>
<name>A0ABY9Y3K8_9FLAO</name>
<evidence type="ECO:0000313" key="7">
    <source>
        <dbReference type="Proteomes" id="UP001303407"/>
    </source>
</evidence>
<keyword evidence="7" id="KW-1185">Reference proteome</keyword>
<protein>
    <submittedName>
        <fullName evidence="6">TonB-dependent receptor</fullName>
    </submittedName>
</protein>
<keyword evidence="3" id="KW-0998">Cell outer membrane</keyword>
<dbReference type="InterPro" id="IPR036942">
    <property type="entry name" value="Beta-barrel_TonB_sf"/>
</dbReference>
<dbReference type="Gene3D" id="2.170.130.10">
    <property type="entry name" value="TonB-dependent receptor, plug domain"/>
    <property type="match status" value="1"/>
</dbReference>
<organism evidence="6 7">
    <name type="scientific">Thalassobellus suaedae</name>
    <dbReference type="NCBI Taxonomy" id="3074124"/>
    <lineage>
        <taxon>Bacteria</taxon>
        <taxon>Pseudomonadati</taxon>
        <taxon>Bacteroidota</taxon>
        <taxon>Flavobacteriia</taxon>
        <taxon>Flavobacteriales</taxon>
        <taxon>Flavobacteriaceae</taxon>
        <taxon>Thalassobellus</taxon>
    </lineage>
</organism>
<dbReference type="InterPro" id="IPR018247">
    <property type="entry name" value="EF_Hand_1_Ca_BS"/>
</dbReference>
<keyword evidence="6" id="KW-0675">Receptor</keyword>
<evidence type="ECO:0000259" key="5">
    <source>
        <dbReference type="Pfam" id="PF07715"/>
    </source>
</evidence>